<dbReference type="WBParaSite" id="ES5_v2.g17818.t1">
    <property type="protein sequence ID" value="ES5_v2.g17818.t1"/>
    <property type="gene ID" value="ES5_v2.g17818"/>
</dbReference>
<evidence type="ECO:0000313" key="2">
    <source>
        <dbReference type="WBParaSite" id="ES5_v2.g17818.t1"/>
    </source>
</evidence>
<dbReference type="Proteomes" id="UP000887579">
    <property type="component" value="Unplaced"/>
</dbReference>
<sequence>MRQYFISCFTILLLLLFHTRISVANPLEQKPYCSSSKHWSCNLTEALEAPDWVIQASNSAIEESPREYLRSDVNDLLLHTAYQTPVDEQTGKLYVALRLDWRLNKEFIQSKNVTFWLRINKFEHDEAVSTIFMKIYGHRNDESVKKGRISFHTDFQAFIDKKLLIGRSYDLTLVYRSDDSSKTLISSKTLDIPMIHLDADDNRTITCDSEHIEKSRKIAARWVSAIYIEVRHIARVAVVSFFAAPKWFCFDRYEVKLMENNSVFKTAIVTNDDLYQNGSNWMANVTFSDISPNINYIVTIKPFEYRENDETTCLCRISSSCDCVLARSTSFSLEDLGKNIFGKVLEEKFLAKQRSKASEKETATKGMKPLIIVFLIFSIIAAILILAFLFICLYRMLKRTSKWQKTLLLKTTGSGESLTPLIKNPQVQKIFILNPNPVKNDFVTELSKFLQSKGLTVFYFLFDAKQLEENAFYYVHKAIADSDKIILFHGSKTQKFIEDGKVIRETISSNPYDNAFIIALSLLKLNDNKILHANFIQDDSIPSSTSSPLITETVYTLPRDLSYLFQGISMPIDQATINHLNDLYYIQKESVPKEFESILSASPSSTTPEILQKDEKESVIIHPVDVIEIGKTESTNLSNTDSGFHSN</sequence>
<evidence type="ECO:0000313" key="1">
    <source>
        <dbReference type="Proteomes" id="UP000887579"/>
    </source>
</evidence>
<proteinExistence type="predicted"/>
<reference evidence="2" key="1">
    <citation type="submission" date="2022-11" db="UniProtKB">
        <authorList>
            <consortium name="WormBaseParasite"/>
        </authorList>
    </citation>
    <scope>IDENTIFICATION</scope>
</reference>
<organism evidence="1 2">
    <name type="scientific">Panagrolaimus sp. ES5</name>
    <dbReference type="NCBI Taxonomy" id="591445"/>
    <lineage>
        <taxon>Eukaryota</taxon>
        <taxon>Metazoa</taxon>
        <taxon>Ecdysozoa</taxon>
        <taxon>Nematoda</taxon>
        <taxon>Chromadorea</taxon>
        <taxon>Rhabditida</taxon>
        <taxon>Tylenchina</taxon>
        <taxon>Panagrolaimomorpha</taxon>
        <taxon>Panagrolaimoidea</taxon>
        <taxon>Panagrolaimidae</taxon>
        <taxon>Panagrolaimus</taxon>
    </lineage>
</organism>
<accession>A0AC34FL31</accession>
<protein>
    <submittedName>
        <fullName evidence="2">SEFIR domain-containing protein</fullName>
    </submittedName>
</protein>
<name>A0AC34FL31_9BILA</name>